<protein>
    <recommendedName>
        <fullName evidence="1">AIR12 DOMON domain-containing protein</fullName>
    </recommendedName>
</protein>
<comment type="caution">
    <text evidence="2">The sequence shown here is derived from an EMBL/GenBank/DDBJ whole genome shotgun (WGS) entry which is preliminary data.</text>
</comment>
<keyword evidence="3" id="KW-1185">Reference proteome</keyword>
<organism evidence="2 3">
    <name type="scientific">Ficus carica</name>
    <name type="common">Common fig</name>
    <dbReference type="NCBI Taxonomy" id="3494"/>
    <lineage>
        <taxon>Eukaryota</taxon>
        <taxon>Viridiplantae</taxon>
        <taxon>Streptophyta</taxon>
        <taxon>Embryophyta</taxon>
        <taxon>Tracheophyta</taxon>
        <taxon>Spermatophyta</taxon>
        <taxon>Magnoliopsida</taxon>
        <taxon>eudicotyledons</taxon>
        <taxon>Gunneridae</taxon>
        <taxon>Pentapetalae</taxon>
        <taxon>rosids</taxon>
        <taxon>fabids</taxon>
        <taxon>Rosales</taxon>
        <taxon>Moraceae</taxon>
        <taxon>Ficeae</taxon>
        <taxon>Ficus</taxon>
    </lineage>
</organism>
<reference evidence="2" key="1">
    <citation type="submission" date="2023-07" db="EMBL/GenBank/DDBJ databases">
        <title>draft genome sequence of fig (Ficus carica).</title>
        <authorList>
            <person name="Takahashi T."/>
            <person name="Nishimura K."/>
        </authorList>
    </citation>
    <scope>NUCLEOTIDE SEQUENCE</scope>
</reference>
<evidence type="ECO:0000313" key="3">
    <source>
        <dbReference type="Proteomes" id="UP001187192"/>
    </source>
</evidence>
<gene>
    <name evidence="2" type="ORF">TIFTF001_020787</name>
</gene>
<dbReference type="InterPro" id="IPR045265">
    <property type="entry name" value="AIR12_DOMON"/>
</dbReference>
<dbReference type="EMBL" id="BTGU01000038">
    <property type="protein sequence ID" value="GMN51634.1"/>
    <property type="molecule type" value="Genomic_DNA"/>
</dbReference>
<accession>A0AA88AFK5</accession>
<evidence type="ECO:0000259" key="1">
    <source>
        <dbReference type="Pfam" id="PF04526"/>
    </source>
</evidence>
<feature type="domain" description="AIR12 DOMON" evidence="1">
    <location>
        <begin position="17"/>
        <end position="64"/>
    </location>
</feature>
<dbReference type="Proteomes" id="UP001187192">
    <property type="component" value="Unassembled WGS sequence"/>
</dbReference>
<sequence length="104" mass="11477">MVSSQAPIAFHRSDRRIYIFIFATVQLPDNTTVVNHVWQEGKVDGDVPVMYDMSGPNLRWFGTVGFLSVNADASGEDSRATMKNVHGVTNALGWGVFSSMSVWP</sequence>
<evidence type="ECO:0000313" key="2">
    <source>
        <dbReference type="EMBL" id="GMN51634.1"/>
    </source>
</evidence>
<dbReference type="PANTHER" id="PTHR23130:SF199">
    <property type="entry name" value="CYTOCHROME B561 AND DOMON DOMAIN-CONTAINING PROTEIN"/>
    <property type="match status" value="1"/>
</dbReference>
<dbReference type="AlphaFoldDB" id="A0AA88AFK5"/>
<dbReference type="Pfam" id="PF04526">
    <property type="entry name" value="DUF568"/>
    <property type="match status" value="1"/>
</dbReference>
<dbReference type="PANTHER" id="PTHR23130">
    <property type="entry name" value="CYTOCHROME B561 AND DOMON DOMAIN-CONTAINING PROTEIN"/>
    <property type="match status" value="1"/>
</dbReference>
<name>A0AA88AFK5_FICCA</name>
<proteinExistence type="predicted"/>